<evidence type="ECO:0000256" key="3">
    <source>
        <dbReference type="ARBA" id="ARBA00023163"/>
    </source>
</evidence>
<dbReference type="CDD" id="cd01392">
    <property type="entry name" value="HTH_LacI"/>
    <property type="match status" value="1"/>
</dbReference>
<feature type="domain" description="HTH lacI-type" evidence="4">
    <location>
        <begin position="12"/>
        <end position="66"/>
    </location>
</feature>
<dbReference type="GO" id="GO:0003677">
    <property type="term" value="F:DNA binding"/>
    <property type="evidence" value="ECO:0007669"/>
    <property type="project" value="UniProtKB-KW"/>
</dbReference>
<keyword evidence="2 5" id="KW-0238">DNA-binding</keyword>
<dbReference type="Gene3D" id="3.40.50.2300">
    <property type="match status" value="2"/>
</dbReference>
<dbReference type="InterPro" id="IPR000843">
    <property type="entry name" value="HTH_LacI"/>
</dbReference>
<organism evidence="5 6">
    <name type="scientific">Coraliomargarita algicola</name>
    <dbReference type="NCBI Taxonomy" id="3092156"/>
    <lineage>
        <taxon>Bacteria</taxon>
        <taxon>Pseudomonadati</taxon>
        <taxon>Verrucomicrobiota</taxon>
        <taxon>Opitutia</taxon>
        <taxon>Puniceicoccales</taxon>
        <taxon>Coraliomargaritaceae</taxon>
        <taxon>Coraliomargarita</taxon>
    </lineage>
</organism>
<accession>A0ABZ0RIT6</accession>
<dbReference type="Pfam" id="PF00356">
    <property type="entry name" value="LacI"/>
    <property type="match status" value="1"/>
</dbReference>
<dbReference type="InterPro" id="IPR028082">
    <property type="entry name" value="Peripla_BP_I"/>
</dbReference>
<evidence type="ECO:0000259" key="4">
    <source>
        <dbReference type="PROSITE" id="PS50932"/>
    </source>
</evidence>
<dbReference type="SUPFAM" id="SSF47413">
    <property type="entry name" value="lambda repressor-like DNA-binding domains"/>
    <property type="match status" value="1"/>
</dbReference>
<protein>
    <submittedName>
        <fullName evidence="5">LacI family DNA-binding transcriptional regulator</fullName>
    </submittedName>
</protein>
<evidence type="ECO:0000256" key="2">
    <source>
        <dbReference type="ARBA" id="ARBA00023125"/>
    </source>
</evidence>
<dbReference type="SUPFAM" id="SSF53822">
    <property type="entry name" value="Periplasmic binding protein-like I"/>
    <property type="match status" value="1"/>
</dbReference>
<dbReference type="RefSeq" id="WP_319831762.1">
    <property type="nucleotide sequence ID" value="NZ_CP138858.1"/>
</dbReference>
<dbReference type="PROSITE" id="PS50932">
    <property type="entry name" value="HTH_LACI_2"/>
    <property type="match status" value="1"/>
</dbReference>
<dbReference type="Proteomes" id="UP001324993">
    <property type="component" value="Chromosome"/>
</dbReference>
<dbReference type="Gene3D" id="1.10.260.40">
    <property type="entry name" value="lambda repressor-like DNA-binding domains"/>
    <property type="match status" value="1"/>
</dbReference>
<evidence type="ECO:0000256" key="1">
    <source>
        <dbReference type="ARBA" id="ARBA00023015"/>
    </source>
</evidence>
<dbReference type="PANTHER" id="PTHR30146:SF109">
    <property type="entry name" value="HTH-TYPE TRANSCRIPTIONAL REGULATOR GALS"/>
    <property type="match status" value="1"/>
</dbReference>
<keyword evidence="1" id="KW-0805">Transcription regulation</keyword>
<keyword evidence="3" id="KW-0804">Transcription</keyword>
<dbReference type="PANTHER" id="PTHR30146">
    <property type="entry name" value="LACI-RELATED TRANSCRIPTIONAL REPRESSOR"/>
    <property type="match status" value="1"/>
</dbReference>
<evidence type="ECO:0000313" key="6">
    <source>
        <dbReference type="Proteomes" id="UP001324993"/>
    </source>
</evidence>
<dbReference type="EMBL" id="CP138858">
    <property type="protein sequence ID" value="WPJ94852.1"/>
    <property type="molecule type" value="Genomic_DNA"/>
</dbReference>
<gene>
    <name evidence="5" type="ORF">SH580_15590</name>
</gene>
<dbReference type="SMART" id="SM00354">
    <property type="entry name" value="HTH_LACI"/>
    <property type="match status" value="1"/>
</dbReference>
<sequence length="349" mass="39025">MEQGAEARGGRVSMRMIAEKAGVSLATVSYALQGSTKVSTATRRSIERLAQELGYVSNPLIRQGMVQIRSTSERRVRSNLAYLSIEPIGELLHHRRLLGACRKQAQVLGYHIEAFQFGEQASENQRLAQILIARGVRGLLLAPSDDVVGAFEFPWAEFASLELGYSMGSFRHHRVSLDYWQILTESLTHLAQAGYRRIAFVGQKHGIRRTNYRYEAAYLLHRKERSFGSILLPHWVYEHMDPCKFESWLERARPDVIVSQDNHLFEFLKSFNGSGRGRVDFCSLLIQEPNSALSGMLVSLDSTAETAVDFLARRVESGDWGLPAAPVCLSVASRWQTGATLSRVISPGA</sequence>
<keyword evidence="6" id="KW-1185">Reference proteome</keyword>
<proteinExistence type="predicted"/>
<evidence type="ECO:0000313" key="5">
    <source>
        <dbReference type="EMBL" id="WPJ94852.1"/>
    </source>
</evidence>
<name>A0ABZ0RIT6_9BACT</name>
<dbReference type="InterPro" id="IPR010982">
    <property type="entry name" value="Lambda_DNA-bd_dom_sf"/>
</dbReference>
<reference evidence="5 6" key="1">
    <citation type="submission" date="2023-11" db="EMBL/GenBank/DDBJ databases">
        <title>Coraliomargarita sp. nov., isolated from marine algae.</title>
        <authorList>
            <person name="Lee J.K."/>
            <person name="Baek J.H."/>
            <person name="Kim J.M."/>
            <person name="Choi D.G."/>
            <person name="Jeon C.O."/>
        </authorList>
    </citation>
    <scope>NUCLEOTIDE SEQUENCE [LARGE SCALE GENOMIC DNA]</scope>
    <source>
        <strain evidence="5 6">J2-16</strain>
    </source>
</reference>